<proteinExistence type="predicted"/>
<sequence>MHLQRIPTASALLTESSSEIRRSVEGCENRLQIPSRIFVPKGSLTGHTTYILQHTESRFRTFCHAYAMHTNAKLQSIRTNTV</sequence>
<organism evidence="1 2">
    <name type="scientific">Caerostris extrusa</name>
    <name type="common">Bark spider</name>
    <name type="synonym">Caerostris bankana</name>
    <dbReference type="NCBI Taxonomy" id="172846"/>
    <lineage>
        <taxon>Eukaryota</taxon>
        <taxon>Metazoa</taxon>
        <taxon>Ecdysozoa</taxon>
        <taxon>Arthropoda</taxon>
        <taxon>Chelicerata</taxon>
        <taxon>Arachnida</taxon>
        <taxon>Araneae</taxon>
        <taxon>Araneomorphae</taxon>
        <taxon>Entelegynae</taxon>
        <taxon>Araneoidea</taxon>
        <taxon>Araneidae</taxon>
        <taxon>Caerostris</taxon>
    </lineage>
</organism>
<dbReference type="AlphaFoldDB" id="A0AAV4T0P3"/>
<evidence type="ECO:0000313" key="1">
    <source>
        <dbReference type="EMBL" id="GIY40283.1"/>
    </source>
</evidence>
<name>A0AAV4T0P3_CAEEX</name>
<protein>
    <submittedName>
        <fullName evidence="1">Uncharacterized protein</fullName>
    </submittedName>
</protein>
<gene>
    <name evidence="1" type="ORF">CEXT_202171</name>
</gene>
<dbReference type="EMBL" id="BPLR01010593">
    <property type="protein sequence ID" value="GIY40283.1"/>
    <property type="molecule type" value="Genomic_DNA"/>
</dbReference>
<evidence type="ECO:0000313" key="2">
    <source>
        <dbReference type="Proteomes" id="UP001054945"/>
    </source>
</evidence>
<comment type="caution">
    <text evidence="1">The sequence shown here is derived from an EMBL/GenBank/DDBJ whole genome shotgun (WGS) entry which is preliminary data.</text>
</comment>
<reference evidence="1 2" key="1">
    <citation type="submission" date="2021-06" db="EMBL/GenBank/DDBJ databases">
        <title>Caerostris extrusa draft genome.</title>
        <authorList>
            <person name="Kono N."/>
            <person name="Arakawa K."/>
        </authorList>
    </citation>
    <scope>NUCLEOTIDE SEQUENCE [LARGE SCALE GENOMIC DNA]</scope>
</reference>
<keyword evidence="2" id="KW-1185">Reference proteome</keyword>
<dbReference type="Proteomes" id="UP001054945">
    <property type="component" value="Unassembled WGS sequence"/>
</dbReference>
<accession>A0AAV4T0P3</accession>